<protein>
    <recommendedName>
        <fullName evidence="2">Arrestin-like N-terminal domain-containing protein</fullName>
    </recommendedName>
</protein>
<dbReference type="Ensembl" id="ENSAMXT00005059832.1">
    <property type="protein sequence ID" value="ENSAMXP00005055350.1"/>
    <property type="gene ID" value="ENSAMXG00005024677.1"/>
</dbReference>
<evidence type="ECO:0000313" key="3">
    <source>
        <dbReference type="Ensembl" id="ENSAMXP00005055350.1"/>
    </source>
</evidence>
<dbReference type="InterPro" id="IPR011021">
    <property type="entry name" value="Arrestin-like_N"/>
</dbReference>
<dbReference type="AlphaFoldDB" id="A0A8B9LYB4"/>
<organism evidence="3 4">
    <name type="scientific">Astyanax mexicanus</name>
    <name type="common">Blind cave fish</name>
    <name type="synonym">Astyanax fasciatus mexicanus</name>
    <dbReference type="NCBI Taxonomy" id="7994"/>
    <lineage>
        <taxon>Eukaryota</taxon>
        <taxon>Metazoa</taxon>
        <taxon>Chordata</taxon>
        <taxon>Craniata</taxon>
        <taxon>Vertebrata</taxon>
        <taxon>Euteleostomi</taxon>
        <taxon>Actinopterygii</taxon>
        <taxon>Neopterygii</taxon>
        <taxon>Teleostei</taxon>
        <taxon>Ostariophysi</taxon>
        <taxon>Characiformes</taxon>
        <taxon>Characoidei</taxon>
        <taxon>Acestrorhamphidae</taxon>
        <taxon>Acestrorhamphinae</taxon>
        <taxon>Astyanax</taxon>
    </lineage>
</organism>
<accession>A0A8B9LYB4</accession>
<dbReference type="SUPFAM" id="SSF81296">
    <property type="entry name" value="E set domains"/>
    <property type="match status" value="1"/>
</dbReference>
<dbReference type="InterPro" id="IPR014756">
    <property type="entry name" value="Ig_E-set"/>
</dbReference>
<feature type="domain" description="Arrestin-like N-terminal" evidence="2">
    <location>
        <begin position="11"/>
        <end position="78"/>
    </location>
</feature>
<dbReference type="Gene3D" id="2.60.40.640">
    <property type="match status" value="1"/>
</dbReference>
<proteinExistence type="inferred from homology"/>
<evidence type="ECO:0000256" key="1">
    <source>
        <dbReference type="ARBA" id="ARBA00005298"/>
    </source>
</evidence>
<reference evidence="3" key="1">
    <citation type="submission" date="2025-08" db="UniProtKB">
        <authorList>
            <consortium name="Ensembl"/>
        </authorList>
    </citation>
    <scope>IDENTIFICATION</scope>
</reference>
<dbReference type="Proteomes" id="UP000694621">
    <property type="component" value="Unplaced"/>
</dbReference>
<evidence type="ECO:0000313" key="4">
    <source>
        <dbReference type="Proteomes" id="UP000694621"/>
    </source>
</evidence>
<dbReference type="Pfam" id="PF00339">
    <property type="entry name" value="Arrestin_N"/>
    <property type="match status" value="1"/>
</dbReference>
<evidence type="ECO:0000259" key="2">
    <source>
        <dbReference type="Pfam" id="PF00339"/>
    </source>
</evidence>
<dbReference type="GO" id="GO:0007399">
    <property type="term" value="P:nervous system development"/>
    <property type="evidence" value="ECO:0007669"/>
    <property type="project" value="UniProtKB-ARBA"/>
</dbReference>
<name>A0A8B9LYB4_ASTMX</name>
<dbReference type="InterPro" id="IPR014752">
    <property type="entry name" value="Arrestin-like_C"/>
</dbReference>
<sequence>SLTDYLCPVNRELDVSGDTLTGQVIVEVSKKTTVKSLTIKAKGKANVLWSESYGKHSVAYWDSDKYFSQTEAIVPKDHDDGVSPCFRPTNSAGL</sequence>
<comment type="similarity">
    <text evidence="1">Belongs to the arrestin family.</text>
</comment>